<dbReference type="EMBL" id="JAUQSZ010000011">
    <property type="protein sequence ID" value="MDO7843735.1"/>
    <property type="molecule type" value="Genomic_DNA"/>
</dbReference>
<evidence type="ECO:0000313" key="2">
    <source>
        <dbReference type="Proteomes" id="UP001176468"/>
    </source>
</evidence>
<evidence type="ECO:0000313" key="1">
    <source>
        <dbReference type="EMBL" id="MDO7843735.1"/>
    </source>
</evidence>
<name>A0ABT9A1N0_9SPHN</name>
<gene>
    <name evidence="1" type="ORF">Q5H94_15490</name>
</gene>
<proteinExistence type="predicted"/>
<sequence>MIERHLERQDGIIFVRGKGDWSRGELDAHYDELRVLIAGIRAQGRPVRVLADVTEAMPQSASRERYIRTQIERTYRPGDRVAIVVASAAVKQHVRDALTGTLVATFISRIAAEMWLMEAELEPPR</sequence>
<keyword evidence="2" id="KW-1185">Reference proteome</keyword>
<dbReference type="Proteomes" id="UP001176468">
    <property type="component" value="Unassembled WGS sequence"/>
</dbReference>
<accession>A0ABT9A1N0</accession>
<evidence type="ECO:0008006" key="3">
    <source>
        <dbReference type="Google" id="ProtNLM"/>
    </source>
</evidence>
<organism evidence="1 2">
    <name type="scientific">Sphingomonas immobilis</name>
    <dbReference type="NCBI Taxonomy" id="3063997"/>
    <lineage>
        <taxon>Bacteria</taxon>
        <taxon>Pseudomonadati</taxon>
        <taxon>Pseudomonadota</taxon>
        <taxon>Alphaproteobacteria</taxon>
        <taxon>Sphingomonadales</taxon>
        <taxon>Sphingomonadaceae</taxon>
        <taxon>Sphingomonas</taxon>
    </lineage>
</organism>
<dbReference type="RefSeq" id="WP_304562196.1">
    <property type="nucleotide sequence ID" value="NZ_JAUQSZ010000011.1"/>
</dbReference>
<comment type="caution">
    <text evidence="1">The sequence shown here is derived from an EMBL/GenBank/DDBJ whole genome shotgun (WGS) entry which is preliminary data.</text>
</comment>
<reference evidence="1" key="1">
    <citation type="submission" date="2023-07" db="EMBL/GenBank/DDBJ databases">
        <authorList>
            <person name="Kim M.K."/>
        </authorList>
    </citation>
    <scope>NUCLEOTIDE SEQUENCE</scope>
    <source>
        <strain evidence="1">CA1-15</strain>
    </source>
</reference>
<protein>
    <recommendedName>
        <fullName evidence="3">STAS/SEC14 domain-containing protein</fullName>
    </recommendedName>
</protein>